<feature type="disulfide bond" evidence="1">
    <location>
        <begin position="76"/>
        <end position="82"/>
    </location>
</feature>
<gene>
    <name evidence="3" type="ORF">FOMPIDRAFT_110401</name>
</gene>
<dbReference type="PANTHER" id="PTHR31013:SF2">
    <property type="entry name" value="THAUMATIN-LIKE PROTEIN"/>
    <property type="match status" value="1"/>
</dbReference>
<dbReference type="EMBL" id="KE504156">
    <property type="protein sequence ID" value="EPS99471.1"/>
    <property type="molecule type" value="Genomic_DNA"/>
</dbReference>
<proteinExistence type="predicted"/>
<feature type="chain" id="PRO_5004562711" evidence="2">
    <location>
        <begin position="19"/>
        <end position="180"/>
    </location>
</feature>
<dbReference type="InterPro" id="IPR037176">
    <property type="entry name" value="Osmotin/thaumatin-like_sf"/>
</dbReference>
<dbReference type="SUPFAM" id="SSF49870">
    <property type="entry name" value="Osmotin, thaumatin-like protein"/>
    <property type="match status" value="1"/>
</dbReference>
<dbReference type="Proteomes" id="UP000015241">
    <property type="component" value="Unassembled WGS sequence"/>
</dbReference>
<keyword evidence="4" id="KW-1185">Reference proteome</keyword>
<dbReference type="InParanoid" id="S8E2T0"/>
<name>S8E2T0_FOMSC</name>
<evidence type="ECO:0000313" key="3">
    <source>
        <dbReference type="EMBL" id="EPS99471.1"/>
    </source>
</evidence>
<keyword evidence="1" id="KW-1015">Disulfide bond</keyword>
<feature type="disulfide bond" evidence="1">
    <location>
        <begin position="87"/>
        <end position="93"/>
    </location>
</feature>
<dbReference type="InterPro" id="IPR001938">
    <property type="entry name" value="Thaumatin"/>
</dbReference>
<accession>S8E2T0</accession>
<dbReference type="PROSITE" id="PS51367">
    <property type="entry name" value="THAUMATIN_2"/>
    <property type="match status" value="1"/>
</dbReference>
<dbReference type="PANTHER" id="PTHR31013">
    <property type="entry name" value="THAUMATIN FAMILY PROTEIN-RELATED"/>
    <property type="match status" value="1"/>
</dbReference>
<dbReference type="Gene3D" id="2.60.110.10">
    <property type="entry name" value="Thaumatin"/>
    <property type="match status" value="1"/>
</dbReference>
<evidence type="ECO:0000256" key="2">
    <source>
        <dbReference type="SAM" id="SignalP"/>
    </source>
</evidence>
<dbReference type="OrthoDB" id="430315at2759"/>
<evidence type="ECO:0000313" key="4">
    <source>
        <dbReference type="Proteomes" id="UP000015241"/>
    </source>
</evidence>
<sequence>MIALTSVVLGLLASLSSATFVTLDNNCGYQVDAAFFPTVEFNQSQTGGFALTSAHPSATVLLADNYDGEIWGRTGCDANGNCESGGCPGGESCTAPLDTYATIARFHLNATNGLDEFGVNDGLGFNIPVTITPGPGCKRIPSMCGSSVGSVDCTNWGNEGNGCGDTNYCPTTVAYTVTFC</sequence>
<protein>
    <submittedName>
        <fullName evidence="3">Osmotin thaumatin-like protein</fullName>
    </submittedName>
</protein>
<dbReference type="Pfam" id="PF00314">
    <property type="entry name" value="Thaumatin"/>
    <property type="match status" value="1"/>
</dbReference>
<reference evidence="3 4" key="1">
    <citation type="journal article" date="2012" name="Science">
        <title>The Paleozoic origin of enzymatic lignin decomposition reconstructed from 31 fungal genomes.</title>
        <authorList>
            <person name="Floudas D."/>
            <person name="Binder M."/>
            <person name="Riley R."/>
            <person name="Barry K."/>
            <person name="Blanchette R.A."/>
            <person name="Henrissat B."/>
            <person name="Martinez A.T."/>
            <person name="Otillar R."/>
            <person name="Spatafora J.W."/>
            <person name="Yadav J.S."/>
            <person name="Aerts A."/>
            <person name="Benoit I."/>
            <person name="Boyd A."/>
            <person name="Carlson A."/>
            <person name="Copeland A."/>
            <person name="Coutinho P.M."/>
            <person name="de Vries R.P."/>
            <person name="Ferreira P."/>
            <person name="Findley K."/>
            <person name="Foster B."/>
            <person name="Gaskell J."/>
            <person name="Glotzer D."/>
            <person name="Gorecki P."/>
            <person name="Heitman J."/>
            <person name="Hesse C."/>
            <person name="Hori C."/>
            <person name="Igarashi K."/>
            <person name="Jurgens J.A."/>
            <person name="Kallen N."/>
            <person name="Kersten P."/>
            <person name="Kohler A."/>
            <person name="Kuees U."/>
            <person name="Kumar T.K.A."/>
            <person name="Kuo A."/>
            <person name="LaButti K."/>
            <person name="Larrondo L.F."/>
            <person name="Lindquist E."/>
            <person name="Ling A."/>
            <person name="Lombard V."/>
            <person name="Lucas S."/>
            <person name="Lundell T."/>
            <person name="Martin R."/>
            <person name="McLaughlin D.J."/>
            <person name="Morgenstern I."/>
            <person name="Morin E."/>
            <person name="Murat C."/>
            <person name="Nagy L.G."/>
            <person name="Nolan M."/>
            <person name="Ohm R.A."/>
            <person name="Patyshakuliyeva A."/>
            <person name="Rokas A."/>
            <person name="Ruiz-Duenas F.J."/>
            <person name="Sabat G."/>
            <person name="Salamov A."/>
            <person name="Samejima M."/>
            <person name="Schmutz J."/>
            <person name="Slot J.C."/>
            <person name="St John F."/>
            <person name="Stenlid J."/>
            <person name="Sun H."/>
            <person name="Sun S."/>
            <person name="Syed K."/>
            <person name="Tsang A."/>
            <person name="Wiebenga A."/>
            <person name="Young D."/>
            <person name="Pisabarro A."/>
            <person name="Eastwood D.C."/>
            <person name="Martin F."/>
            <person name="Cullen D."/>
            <person name="Grigoriev I.V."/>
            <person name="Hibbett D.S."/>
        </authorList>
    </citation>
    <scope>NUCLEOTIDE SEQUENCE</scope>
    <source>
        <strain evidence="4">FP-58527</strain>
    </source>
</reference>
<dbReference type="PRINTS" id="PR00347">
    <property type="entry name" value="THAUMATIN"/>
</dbReference>
<evidence type="ECO:0000256" key="1">
    <source>
        <dbReference type="PIRSR" id="PIRSR002703-1"/>
    </source>
</evidence>
<keyword evidence="2" id="KW-0732">Signal</keyword>
<dbReference type="eggNOG" id="ENOG502RCJ1">
    <property type="taxonomic scope" value="Eukaryota"/>
</dbReference>
<dbReference type="HOGENOM" id="CLU_1570687_0_0_1"/>
<feature type="signal peptide" evidence="2">
    <location>
        <begin position="1"/>
        <end position="18"/>
    </location>
</feature>
<organism evidence="3 4">
    <name type="scientific">Fomitopsis schrenkii</name>
    <name type="common">Brown rot fungus</name>
    <dbReference type="NCBI Taxonomy" id="2126942"/>
    <lineage>
        <taxon>Eukaryota</taxon>
        <taxon>Fungi</taxon>
        <taxon>Dikarya</taxon>
        <taxon>Basidiomycota</taxon>
        <taxon>Agaricomycotina</taxon>
        <taxon>Agaricomycetes</taxon>
        <taxon>Polyporales</taxon>
        <taxon>Fomitopsis</taxon>
    </lineage>
</organism>
<dbReference type="AlphaFoldDB" id="S8E2T0"/>
<dbReference type="SMART" id="SM00205">
    <property type="entry name" value="THN"/>
    <property type="match status" value="1"/>
</dbReference>